<evidence type="ECO:0000256" key="1">
    <source>
        <dbReference type="SAM" id="MobiDB-lite"/>
    </source>
</evidence>
<name>A0A6N9UE23_STRHA</name>
<keyword evidence="3" id="KW-0067">ATP-binding</keyword>
<dbReference type="GO" id="GO:0004386">
    <property type="term" value="F:helicase activity"/>
    <property type="evidence" value="ECO:0007669"/>
    <property type="project" value="UniProtKB-KW"/>
</dbReference>
<dbReference type="Proteomes" id="UP000471293">
    <property type="component" value="Unassembled WGS sequence"/>
</dbReference>
<organism evidence="3 4">
    <name type="scientific">Streptomyces halstedii</name>
    <dbReference type="NCBI Taxonomy" id="1944"/>
    <lineage>
        <taxon>Bacteria</taxon>
        <taxon>Bacillati</taxon>
        <taxon>Actinomycetota</taxon>
        <taxon>Actinomycetes</taxon>
        <taxon>Kitasatosporales</taxon>
        <taxon>Streptomycetaceae</taxon>
        <taxon>Streptomyces</taxon>
    </lineage>
</organism>
<dbReference type="EMBL" id="JAAGLQ010000748">
    <property type="protein sequence ID" value="NEA20792.1"/>
    <property type="molecule type" value="Genomic_DNA"/>
</dbReference>
<feature type="domain" description="Helicase C-terminal" evidence="2">
    <location>
        <begin position="789"/>
        <end position="973"/>
    </location>
</feature>
<evidence type="ECO:0000313" key="3">
    <source>
        <dbReference type="EMBL" id="NEA20792.1"/>
    </source>
</evidence>
<dbReference type="PROSITE" id="PS51194">
    <property type="entry name" value="HELICASE_CTER"/>
    <property type="match status" value="1"/>
</dbReference>
<dbReference type="RefSeq" id="WP_164350804.1">
    <property type="nucleotide sequence ID" value="NZ_JAAGLQ010000748.1"/>
</dbReference>
<accession>A0A6N9UE23</accession>
<sequence length="1084" mass="119758">MSGSKHQAHYEMCDALVDALRQDLLGPVGGVDEVLTDDAPITMYPVGVLFPRSRPERSDGPERPGATERGELESARDGLDLVPLGARRDVEEGPGDLGVSLANARMPSSIGLTFAVDPTSSRRIRMVVHAAVYLPEDAEGKPLPAKRTEARSTKAQREHWRRSTLAIEPVHVDVTRPGLLEPFVLHQNLQLRVLVRPRSEADGTVTVTATVVNSAEVGQFDLRDAHCFYQPKLTVSAEDGNSPVFVVRPTTRHSVDQEQALSRLLYRHAPSFATGHGCAADWDWTPPPVGSASVDRPAVTALWTDFVPSHEVLLTDSNPEIDDRALTMYRLGTEPTQGVVAALRDLLTGYERWVETQEDQARLFRGTEHEKVSADQALLCRRALYRMREGIGLLEDADRPDIMRAFRLANLAMADQRARTAWIKSGRSGVPDDRAGRWRPFQISFMLLCLAGIVDPDHEDRNVSDLLWFPTGGGKTEAYLGLIAFTTFLRRLRDGGAGAGVTVLMRYTLRLLTLQQFERAAALICAMEKLRAADPAGLGHEEISIGMWVGRSATPNTLAVAAGKLADLVRNENLQLQTENPVQLRTCPWCGEPLRPRDYAVDTEDTRMTVRCPAGTCDFHRGLPVHLVDEAVYAHRPTLVIATVDKFASMPWRPASAALFNRNVDGVRPPELIVQDELHLISGPLGTLTGLYETAVDALAARPKIIASTATIRRADEQGARLFARSVAQFPPGGLDARDSWFAVETPRESKAARRYIGLLTSSTSQATLLIRVYAALLHRAHTHDAPPEVKDAYWTLLGYFNSLRLLSAAELQVLDDVQERLARLAVRNDVKPRRADTLTELSSRANAGDISRRLKQVERQLPMSDVLDVLLATNMISVGVDVDRLGLMAVMGQPQATAEYIQATSRIGRQHPGLVAVMLNSTRSRDRSHYEDFHSFHSALYREVESTSVTPFSARARDRGLHAVVVALARLMLPAARANDAASRVEDFVDDLRETVGTALLRRVAAVEPDEAAATAAAFEDFVDWWREEARERPDLVYEAPRGSRKPAALLSNYDDESADASPWQTLWSLRDVDASSTFFEER</sequence>
<dbReference type="InterPro" id="IPR001650">
    <property type="entry name" value="Helicase_C-like"/>
</dbReference>
<evidence type="ECO:0000259" key="2">
    <source>
        <dbReference type="PROSITE" id="PS51194"/>
    </source>
</evidence>
<dbReference type="Gene3D" id="3.40.50.300">
    <property type="entry name" value="P-loop containing nucleotide triphosphate hydrolases"/>
    <property type="match status" value="2"/>
</dbReference>
<comment type="caution">
    <text evidence="3">The sequence shown here is derived from an EMBL/GenBank/DDBJ whole genome shotgun (WGS) entry which is preliminary data.</text>
</comment>
<proteinExistence type="predicted"/>
<dbReference type="AlphaFoldDB" id="A0A6N9UE23"/>
<dbReference type="SUPFAM" id="SSF52540">
    <property type="entry name" value="P-loop containing nucleoside triphosphate hydrolases"/>
    <property type="match status" value="1"/>
</dbReference>
<keyword evidence="3" id="KW-0347">Helicase</keyword>
<reference evidence="3 4" key="1">
    <citation type="submission" date="2020-01" db="EMBL/GenBank/DDBJ databases">
        <title>Insect and environment-associated Actinomycetes.</title>
        <authorList>
            <person name="Currrie C."/>
            <person name="Chevrette M."/>
            <person name="Carlson C."/>
            <person name="Stubbendieck R."/>
            <person name="Wendt-Pienkowski E."/>
        </authorList>
    </citation>
    <scope>NUCLEOTIDE SEQUENCE [LARGE SCALE GENOMIC DNA]</scope>
    <source>
        <strain evidence="3 4">SID11342</strain>
    </source>
</reference>
<protein>
    <submittedName>
        <fullName evidence="3">DNA helicase</fullName>
    </submittedName>
</protein>
<feature type="compositionally biased region" description="Basic and acidic residues" evidence="1">
    <location>
        <begin position="53"/>
        <end position="78"/>
    </location>
</feature>
<dbReference type="CDD" id="cd18785">
    <property type="entry name" value="SF2_C"/>
    <property type="match status" value="1"/>
</dbReference>
<keyword evidence="3" id="KW-0378">Hydrolase</keyword>
<dbReference type="InterPro" id="IPR027417">
    <property type="entry name" value="P-loop_NTPase"/>
</dbReference>
<evidence type="ECO:0000313" key="4">
    <source>
        <dbReference type="Proteomes" id="UP000471293"/>
    </source>
</evidence>
<gene>
    <name evidence="3" type="ORF">G3I29_36250</name>
</gene>
<dbReference type="Pfam" id="PF00271">
    <property type="entry name" value="Helicase_C"/>
    <property type="match status" value="1"/>
</dbReference>
<feature type="region of interest" description="Disordered" evidence="1">
    <location>
        <begin position="50"/>
        <end position="78"/>
    </location>
</feature>
<keyword evidence="3" id="KW-0547">Nucleotide-binding</keyword>
<dbReference type="SMART" id="SM00490">
    <property type="entry name" value="HELICc"/>
    <property type="match status" value="1"/>
</dbReference>